<dbReference type="PROSITE" id="PS50297">
    <property type="entry name" value="ANK_REP_REGION"/>
    <property type="match status" value="1"/>
</dbReference>
<evidence type="ECO:0008006" key="5">
    <source>
        <dbReference type="Google" id="ProtNLM"/>
    </source>
</evidence>
<dbReference type="PANTHER" id="PTHR24128:SF39">
    <property type="entry name" value="ANKYRIN REPEAT FAMILY PROTEIN-RELATED"/>
    <property type="match status" value="1"/>
</dbReference>
<dbReference type="InterPro" id="IPR036770">
    <property type="entry name" value="Ankyrin_rpt-contain_sf"/>
</dbReference>
<dbReference type="SMART" id="SM00248">
    <property type="entry name" value="ANK"/>
    <property type="match status" value="3"/>
</dbReference>
<dbReference type="SUPFAM" id="SSF48403">
    <property type="entry name" value="Ankyrin repeat"/>
    <property type="match status" value="1"/>
</dbReference>
<gene>
    <name evidence="3" type="ORF">TAV2_LOCUS5062</name>
</gene>
<feature type="transmembrane region" description="Helical" evidence="2">
    <location>
        <begin position="254"/>
        <end position="277"/>
    </location>
</feature>
<reference evidence="3 4" key="1">
    <citation type="submission" date="2022-03" db="EMBL/GenBank/DDBJ databases">
        <authorList>
            <person name="Nunn A."/>
            <person name="Chopra R."/>
            <person name="Nunn A."/>
            <person name="Contreras Garrido A."/>
        </authorList>
    </citation>
    <scope>NUCLEOTIDE SEQUENCE [LARGE SCALE GENOMIC DNA]</scope>
</reference>
<dbReference type="InterPro" id="IPR002110">
    <property type="entry name" value="Ankyrin_rpt"/>
</dbReference>
<proteinExistence type="predicted"/>
<keyword evidence="2" id="KW-1133">Transmembrane helix</keyword>
<dbReference type="AlphaFoldDB" id="A0AAU9RVB2"/>
<dbReference type="PANTHER" id="PTHR24128">
    <property type="entry name" value="HOMEOBOX PROTEIN WARIAI"/>
    <property type="match status" value="1"/>
</dbReference>
<feature type="repeat" description="ANK" evidence="1">
    <location>
        <begin position="28"/>
        <end position="50"/>
    </location>
</feature>
<evidence type="ECO:0000256" key="1">
    <source>
        <dbReference type="PROSITE-ProRule" id="PRU00023"/>
    </source>
</evidence>
<name>A0AAU9RVB2_THLAR</name>
<sequence length="303" mass="34263">MGVENRQVEMALELVKFDPNLVRLRGRGGVTPLHLVVEKGDVELLTEFLMACPKSILDVNASGETAIHTAVMNGRYEELKALTGWIRRMRQSDAASIETDILDRKNRDGNTALHVAAYENKHEALYFWEYCSIRMTRYRSGISDGNRNALLVITILVITATYGTALQPPRALTGEDKGSDSSSTVVYLYNYEGKPRKISRALWGFNTMAFLSALALNFVLLPLGREYTWFYILISAPLCCSYGLAMYLNDNDTAYFQFFLALAIMVALPCYILFIFLKWKWPRKVGTPKPKSQIILKGWSTMV</sequence>
<dbReference type="EMBL" id="OU466858">
    <property type="protein sequence ID" value="CAH2048308.1"/>
    <property type="molecule type" value="Genomic_DNA"/>
</dbReference>
<feature type="transmembrane region" description="Helical" evidence="2">
    <location>
        <begin position="201"/>
        <end position="221"/>
    </location>
</feature>
<dbReference type="PROSITE" id="PS50088">
    <property type="entry name" value="ANK_REPEAT"/>
    <property type="match status" value="1"/>
</dbReference>
<accession>A0AAU9RVB2</accession>
<organism evidence="3 4">
    <name type="scientific">Thlaspi arvense</name>
    <name type="common">Field penny-cress</name>
    <dbReference type="NCBI Taxonomy" id="13288"/>
    <lineage>
        <taxon>Eukaryota</taxon>
        <taxon>Viridiplantae</taxon>
        <taxon>Streptophyta</taxon>
        <taxon>Embryophyta</taxon>
        <taxon>Tracheophyta</taxon>
        <taxon>Spermatophyta</taxon>
        <taxon>Magnoliopsida</taxon>
        <taxon>eudicotyledons</taxon>
        <taxon>Gunneridae</taxon>
        <taxon>Pentapetalae</taxon>
        <taxon>rosids</taxon>
        <taxon>malvids</taxon>
        <taxon>Brassicales</taxon>
        <taxon>Brassicaceae</taxon>
        <taxon>Thlaspideae</taxon>
        <taxon>Thlaspi</taxon>
    </lineage>
</organism>
<evidence type="ECO:0000313" key="3">
    <source>
        <dbReference type="EMBL" id="CAH2048308.1"/>
    </source>
</evidence>
<keyword evidence="1" id="KW-0040">ANK repeat</keyword>
<dbReference type="Proteomes" id="UP000836841">
    <property type="component" value="Chromosome 2"/>
</dbReference>
<dbReference type="Gene3D" id="1.25.40.20">
    <property type="entry name" value="Ankyrin repeat-containing domain"/>
    <property type="match status" value="1"/>
</dbReference>
<feature type="transmembrane region" description="Helical" evidence="2">
    <location>
        <begin position="228"/>
        <end position="248"/>
    </location>
</feature>
<dbReference type="Pfam" id="PF12796">
    <property type="entry name" value="Ank_2"/>
    <property type="match status" value="1"/>
</dbReference>
<evidence type="ECO:0000313" key="4">
    <source>
        <dbReference type="Proteomes" id="UP000836841"/>
    </source>
</evidence>
<keyword evidence="2" id="KW-0812">Transmembrane</keyword>
<feature type="transmembrane region" description="Helical" evidence="2">
    <location>
        <begin position="149"/>
        <end position="166"/>
    </location>
</feature>
<evidence type="ECO:0000256" key="2">
    <source>
        <dbReference type="SAM" id="Phobius"/>
    </source>
</evidence>
<keyword evidence="4" id="KW-1185">Reference proteome</keyword>
<keyword evidence="2" id="KW-0472">Membrane</keyword>
<protein>
    <recommendedName>
        <fullName evidence="5">PGG domain-containing protein</fullName>
    </recommendedName>
</protein>